<organism evidence="8 9">
    <name type="scientific">Candidatus Phycosocius spiralis</name>
    <dbReference type="NCBI Taxonomy" id="2815099"/>
    <lineage>
        <taxon>Bacteria</taxon>
        <taxon>Pseudomonadati</taxon>
        <taxon>Pseudomonadota</taxon>
        <taxon>Alphaproteobacteria</taxon>
        <taxon>Caulobacterales</taxon>
        <taxon>Caulobacterales incertae sedis</taxon>
        <taxon>Candidatus Phycosocius</taxon>
    </lineage>
</organism>
<gene>
    <name evidence="8" type="ORF">PsB1_0199</name>
</gene>
<evidence type="ECO:0000256" key="2">
    <source>
        <dbReference type="ARBA" id="ARBA00022475"/>
    </source>
</evidence>
<evidence type="ECO:0000313" key="9">
    <source>
        <dbReference type="Proteomes" id="UP001161064"/>
    </source>
</evidence>
<dbReference type="InterPro" id="IPR000715">
    <property type="entry name" value="Glycosyl_transferase_4"/>
</dbReference>
<reference evidence="8" key="2">
    <citation type="journal article" date="2023" name="ISME Commun">
        <title>Characterization of a bloom-associated alphaproteobacterial lineage, 'Candidatus Phycosocius': insights into freshwater algal-bacterial interactions.</title>
        <authorList>
            <person name="Tanabe Y."/>
            <person name="Yamaguchi H."/>
            <person name="Yoshida M."/>
            <person name="Kai A."/>
            <person name="Okazaki Y."/>
        </authorList>
    </citation>
    <scope>NUCLEOTIDE SEQUENCE</scope>
    <source>
        <strain evidence="8">BOTRYCO-1</strain>
    </source>
</reference>
<dbReference type="Proteomes" id="UP001161064">
    <property type="component" value="Unassembled WGS sequence"/>
</dbReference>
<dbReference type="RefSeq" id="WP_284358512.1">
    <property type="nucleotide sequence ID" value="NZ_BPFZ01000001.1"/>
</dbReference>
<feature type="transmembrane region" description="Helical" evidence="7">
    <location>
        <begin position="263"/>
        <end position="287"/>
    </location>
</feature>
<reference evidence="8" key="1">
    <citation type="submission" date="2021-05" db="EMBL/GenBank/DDBJ databases">
        <authorList>
            <person name="Tanabe Y."/>
        </authorList>
    </citation>
    <scope>NUCLEOTIDE SEQUENCE</scope>
    <source>
        <strain evidence="8">BOTRYCO-1</strain>
    </source>
</reference>
<feature type="transmembrane region" description="Helical" evidence="7">
    <location>
        <begin position="21"/>
        <end position="42"/>
    </location>
</feature>
<dbReference type="Pfam" id="PF00953">
    <property type="entry name" value="Glycos_transf_4"/>
    <property type="match status" value="1"/>
</dbReference>
<evidence type="ECO:0000256" key="3">
    <source>
        <dbReference type="ARBA" id="ARBA00022679"/>
    </source>
</evidence>
<evidence type="ECO:0000313" key="8">
    <source>
        <dbReference type="EMBL" id="GIU66045.1"/>
    </source>
</evidence>
<keyword evidence="9" id="KW-1185">Reference proteome</keyword>
<protein>
    <submittedName>
        <fullName evidence="8">Undecaprenyl-phosphate alpha-N-acetylglucosaminyl 1-phosphate transferase</fullName>
    </submittedName>
</protein>
<comment type="caution">
    <text evidence="8">The sequence shown here is derived from an EMBL/GenBank/DDBJ whole genome shotgun (WGS) entry which is preliminary data.</text>
</comment>
<accession>A0ABQ4PSS9</accession>
<feature type="transmembrane region" description="Helical" evidence="7">
    <location>
        <begin position="111"/>
        <end position="130"/>
    </location>
</feature>
<evidence type="ECO:0000256" key="7">
    <source>
        <dbReference type="SAM" id="Phobius"/>
    </source>
</evidence>
<evidence type="ECO:0000256" key="6">
    <source>
        <dbReference type="ARBA" id="ARBA00023136"/>
    </source>
</evidence>
<comment type="subcellular location">
    <subcellularLocation>
        <location evidence="1">Cell membrane</location>
        <topology evidence="1">Multi-pass membrane protein</topology>
    </subcellularLocation>
</comment>
<feature type="transmembrane region" description="Helical" evidence="7">
    <location>
        <begin position="293"/>
        <end position="312"/>
    </location>
</feature>
<feature type="transmembrane region" description="Helical" evidence="7">
    <location>
        <begin position="137"/>
        <end position="154"/>
    </location>
</feature>
<evidence type="ECO:0000256" key="5">
    <source>
        <dbReference type="ARBA" id="ARBA00022989"/>
    </source>
</evidence>
<keyword evidence="5 7" id="KW-1133">Transmembrane helix</keyword>
<keyword evidence="3 8" id="KW-0808">Transferase</keyword>
<keyword evidence="4 7" id="KW-0812">Transmembrane</keyword>
<keyword evidence="2" id="KW-1003">Cell membrane</keyword>
<feature type="transmembrane region" description="Helical" evidence="7">
    <location>
        <begin position="48"/>
        <end position="68"/>
    </location>
</feature>
<evidence type="ECO:0000256" key="4">
    <source>
        <dbReference type="ARBA" id="ARBA00022692"/>
    </source>
</evidence>
<feature type="transmembrane region" description="Helical" evidence="7">
    <location>
        <begin position="166"/>
        <end position="185"/>
    </location>
</feature>
<dbReference type="PANTHER" id="PTHR22926">
    <property type="entry name" value="PHOSPHO-N-ACETYLMURAMOYL-PENTAPEPTIDE-TRANSFERASE"/>
    <property type="match status" value="1"/>
</dbReference>
<name>A0ABQ4PSS9_9PROT</name>
<dbReference type="PANTHER" id="PTHR22926:SF3">
    <property type="entry name" value="UNDECAPRENYL-PHOSPHATE ALPHA-N-ACETYLGLUCOSAMINYL 1-PHOSPHATE TRANSFERASE"/>
    <property type="match status" value="1"/>
</dbReference>
<dbReference type="GO" id="GO:0016740">
    <property type="term" value="F:transferase activity"/>
    <property type="evidence" value="ECO:0007669"/>
    <property type="project" value="UniProtKB-KW"/>
</dbReference>
<dbReference type="EMBL" id="BPFZ01000001">
    <property type="protein sequence ID" value="GIU66045.1"/>
    <property type="molecule type" value="Genomic_DNA"/>
</dbReference>
<keyword evidence="6 7" id="KW-0472">Membrane</keyword>
<proteinExistence type="predicted"/>
<sequence length="322" mass="34275">MIVWSIKDVPDSKRKLHLTPTPTAGGVGIMAGTVLGLMTLWIATPSAISPPLLMCLALGLSGGGLGLWDDITNAGPKLKLVLMVALTLSFVLFGLRIEYLPLLTGLDLELGPILGGFGTLIWLLVMVNVVNFMDGANGLAIGSAFIGLLGLMGLRLIETPLDDSELTSAFLCAVCSAACIGFLYWNVRDGRIFAGDSGALFIGLMVGGLGAWACVDGVNPFAVALCFLPMLSDVILTILWRIGQKADLFQAHRDHVYQRAIQFGYSHGQVAFVYWGLTLLCVIGAWLGQKLGASATLLIFGICFTFGCFGLTRVRAKYTPNS</sequence>
<feature type="transmembrane region" description="Helical" evidence="7">
    <location>
        <begin position="221"/>
        <end position="242"/>
    </location>
</feature>
<evidence type="ECO:0000256" key="1">
    <source>
        <dbReference type="ARBA" id="ARBA00004651"/>
    </source>
</evidence>
<feature type="transmembrane region" description="Helical" evidence="7">
    <location>
        <begin position="80"/>
        <end position="99"/>
    </location>
</feature>
<feature type="transmembrane region" description="Helical" evidence="7">
    <location>
        <begin position="197"/>
        <end position="215"/>
    </location>
</feature>